<dbReference type="Gene3D" id="3.30.460.40">
    <property type="match status" value="1"/>
</dbReference>
<evidence type="ECO:0000313" key="1">
    <source>
        <dbReference type="EMBL" id="MCU6795844.1"/>
    </source>
</evidence>
<protein>
    <recommendedName>
        <fullName evidence="3">Nucleotidyl transferase AbiEii/AbiGii toxin family protein</fullName>
    </recommendedName>
</protein>
<proteinExistence type="predicted"/>
<dbReference type="Pfam" id="PF10706">
    <property type="entry name" value="Aminoglyc_resit"/>
    <property type="match status" value="1"/>
</dbReference>
<evidence type="ECO:0000313" key="2">
    <source>
        <dbReference type="Proteomes" id="UP001652445"/>
    </source>
</evidence>
<reference evidence="1 2" key="1">
    <citation type="submission" date="2022-09" db="EMBL/GenBank/DDBJ databases">
        <authorList>
            <person name="Han X.L."/>
            <person name="Wang Q."/>
            <person name="Lu T."/>
        </authorList>
    </citation>
    <scope>NUCLEOTIDE SEQUENCE [LARGE SCALE GENOMIC DNA]</scope>
    <source>
        <strain evidence="1 2">WQ 127069</strain>
    </source>
</reference>
<dbReference type="InterPro" id="IPR043519">
    <property type="entry name" value="NT_sf"/>
</dbReference>
<keyword evidence="2" id="KW-1185">Reference proteome</keyword>
<name>A0ABT2UMG8_9BACL</name>
<evidence type="ECO:0008006" key="3">
    <source>
        <dbReference type="Google" id="ProtNLM"/>
    </source>
</evidence>
<dbReference type="EMBL" id="JAOQIO010000095">
    <property type="protein sequence ID" value="MCU6795844.1"/>
    <property type="molecule type" value="Genomic_DNA"/>
</dbReference>
<organism evidence="1 2">
    <name type="scientific">Paenibacillus baimaensis</name>
    <dbReference type="NCBI Taxonomy" id="2982185"/>
    <lineage>
        <taxon>Bacteria</taxon>
        <taxon>Bacillati</taxon>
        <taxon>Bacillota</taxon>
        <taxon>Bacilli</taxon>
        <taxon>Bacillales</taxon>
        <taxon>Paenibacillaceae</taxon>
        <taxon>Paenibacillus</taxon>
    </lineage>
</organism>
<gene>
    <name evidence="1" type="ORF">OB236_27375</name>
</gene>
<dbReference type="Proteomes" id="UP001652445">
    <property type="component" value="Unassembled WGS sequence"/>
</dbReference>
<dbReference type="RefSeq" id="WP_262686751.1">
    <property type="nucleotide sequence ID" value="NZ_JAOQIO010000095.1"/>
</dbReference>
<sequence length="200" mass="22526">MYAWETLAGPLRTIQSCLREVKTSWLVGGSCGLLLQGVALTAAPRDLDLYVDTEGALELHQALSDYATDSQVEDRSSIYRSILSHYRIEGAKVELVGGFEVTSKDSLYKVEVDFLHKHYSPKIHLTGEASTRESLETLHVMPLEHELIFNVLRNRPDRYEAIAAVMKSRQSAWSHAMEALVERNACSESLIHELQRLLLT</sequence>
<dbReference type="SUPFAM" id="SSF81301">
    <property type="entry name" value="Nucleotidyltransferase"/>
    <property type="match status" value="1"/>
</dbReference>
<dbReference type="InterPro" id="IPR019646">
    <property type="entry name" value="Aminoglyc_AdlTrfase"/>
</dbReference>
<accession>A0ABT2UMG8</accession>
<comment type="caution">
    <text evidence="1">The sequence shown here is derived from an EMBL/GenBank/DDBJ whole genome shotgun (WGS) entry which is preliminary data.</text>
</comment>